<dbReference type="Gene3D" id="3.30.559.10">
    <property type="entry name" value="Chloramphenicol acetyltransferase-like domain"/>
    <property type="match status" value="1"/>
</dbReference>
<dbReference type="Gene3D" id="2.30.38.10">
    <property type="entry name" value="Luciferase, Domain 3"/>
    <property type="match status" value="1"/>
</dbReference>
<feature type="region of interest" description="Disordered" evidence="4">
    <location>
        <begin position="920"/>
        <end position="944"/>
    </location>
</feature>
<dbReference type="Proteomes" id="UP001501867">
    <property type="component" value="Unassembled WGS sequence"/>
</dbReference>
<evidence type="ECO:0000313" key="7">
    <source>
        <dbReference type="Proteomes" id="UP001501867"/>
    </source>
</evidence>
<keyword evidence="3" id="KW-0597">Phosphoprotein</keyword>
<sequence>MSDLSCGTELSFAQRRLWFFDQMMPGNPFYNLAFAHRLSGRLDRSALRSALTEITARHEALRTRFTTDGGEPRQVIVEPRPVDLPVTDVSQAPDPLVEAHRLAGAEAAVPFDLSKGPLLRARLVRLGETDHVLLVTLHHIAGDGWSMGVFQDELGALYRAFSTGGTTPLPPLEIQYADFAAWQRSCLSDEVVAERLGHWRERLRGMPTALELPADRPRPPLPSYTAGVVPFEVPGDVVRRLRAIGTDRHSTLFMVLLAAFDVLLAGYTGGDDIVVGVPVAGRDRAELEGLIGFFVNNLVMRVDCSGDPAFGELVDRVRDTALDAFDHQDLPFERLVEDLHPTRDPGRNPLTQVGFQLLKEEHTGRTLDLPGLAVTPFEGHGDTIHLDVELCCYETAQGLSGRLVYAADLFDAATMERLARHFVHLLGRVDRDTRLSRLPLLTGEEERRQLVEWNATDREFPTATVVGLFEAQAARTPDAVAVSYEGGALTYRELNRRANRFARRLRSLGVGREVVVGLYAGRGLDAMVAMLAVLKAGGAYLPLDPAYPAERIAYMLGDARCPFVIVQDGLDAPATGRAEVIRLDAEADLTWPAHDLGADVTPDGLAYVIYTSGSTGRPKGVEVAHRGLTSMITFQSREFGLGAHSRVLQVASMCFDASVSEIWITWTTGGELVIAPPHLLGGELATLLAEREITQVALVPSVLATLPDTALPHLETILIGGEPGAPAVVNRWSRGRQLINVFGPTEATVNASFFRCAGEVRATPPIGRPVDNTRLYVLDAWLRPVPVGVPGEVYIGGAGVARGYLGRAGLSATRFVADPFGGAGSRLYRTGDLARLLADGNVEFLGRMDDQVKLRGFRVELGEIEAAFAEHPRVAQAAVTVREEQDGDPRMYAYVVAAGSSQDGAANGEDLLHQEHVRGRQRSFDEAHRRGPDGAPANPTARERVGALRPDRVLEIGCGGGSLLRALAPVCGQYVATDFSASAVDMLRGAPDLAGRAGITLLNREATDFRGFRDGSFGAVVIDSVIQHCPSLSYADRIIGQALRAVTDGGVLIITEVPELPEHSLDHEPGELTIKARYFTDLTNRLPRCAGTELVRRDGRLDVVITVAGPPDPAAGDPHPPLPYAETLASDPLRPARAARLEDELRAYGRARLPEYMVPSGFIVLDRLPLSPNGKVDTRALPAPATAPRAGGRGPSGPAEEALCALFAEALGLESVGPDDGFFDLGGHSLLALRLLNLIHARLGAEIALGKLFLTPTPAALAEHITRHLPGGTA</sequence>
<dbReference type="InterPro" id="IPR029063">
    <property type="entry name" value="SAM-dependent_MTases_sf"/>
</dbReference>
<dbReference type="Gene3D" id="3.40.50.980">
    <property type="match status" value="2"/>
</dbReference>
<dbReference type="SUPFAM" id="SSF52777">
    <property type="entry name" value="CoA-dependent acyltransferases"/>
    <property type="match status" value="2"/>
</dbReference>
<reference evidence="7" key="1">
    <citation type="journal article" date="2019" name="Int. J. Syst. Evol. Microbiol.">
        <title>The Global Catalogue of Microorganisms (GCM) 10K type strain sequencing project: providing services to taxonomists for standard genome sequencing and annotation.</title>
        <authorList>
            <consortium name="The Broad Institute Genomics Platform"/>
            <consortium name="The Broad Institute Genome Sequencing Center for Infectious Disease"/>
            <person name="Wu L."/>
            <person name="Ma J."/>
        </authorList>
    </citation>
    <scope>NUCLEOTIDE SEQUENCE [LARGE SCALE GENOMIC DNA]</scope>
    <source>
        <strain evidence="7">JCM 4505</strain>
    </source>
</reference>
<dbReference type="InterPro" id="IPR023213">
    <property type="entry name" value="CAT-like_dom_sf"/>
</dbReference>
<dbReference type="SMART" id="SM00823">
    <property type="entry name" value="PKS_PP"/>
    <property type="match status" value="1"/>
</dbReference>
<dbReference type="EMBL" id="BAAABV010000006">
    <property type="protein sequence ID" value="GAA0272103.1"/>
    <property type="molecule type" value="Genomic_DNA"/>
</dbReference>
<dbReference type="SUPFAM" id="SSF56801">
    <property type="entry name" value="Acetyl-CoA synthetase-like"/>
    <property type="match status" value="1"/>
</dbReference>
<comment type="cofactor">
    <cofactor evidence="1">
        <name>pantetheine 4'-phosphate</name>
        <dbReference type="ChEBI" id="CHEBI:47942"/>
    </cofactor>
</comment>
<accession>A0ABP3ESC2</accession>
<dbReference type="InterPro" id="IPR013216">
    <property type="entry name" value="Methyltransf_11"/>
</dbReference>
<dbReference type="InterPro" id="IPR000873">
    <property type="entry name" value="AMP-dep_synth/lig_dom"/>
</dbReference>
<name>A0ABP3ESC2_9ACTN</name>
<evidence type="ECO:0000256" key="3">
    <source>
        <dbReference type="ARBA" id="ARBA00022553"/>
    </source>
</evidence>
<dbReference type="SUPFAM" id="SSF47336">
    <property type="entry name" value="ACP-like"/>
    <property type="match status" value="1"/>
</dbReference>
<organism evidence="6 7">
    <name type="scientific">Streptomyces polychromogenes</name>
    <dbReference type="NCBI Taxonomy" id="67342"/>
    <lineage>
        <taxon>Bacteria</taxon>
        <taxon>Bacillati</taxon>
        <taxon>Actinomycetota</taxon>
        <taxon>Actinomycetes</taxon>
        <taxon>Kitasatosporales</taxon>
        <taxon>Streptomycetaceae</taxon>
        <taxon>Streptomyces</taxon>
    </lineage>
</organism>
<dbReference type="InterPro" id="IPR010071">
    <property type="entry name" value="AA_adenyl_dom"/>
</dbReference>
<dbReference type="Gene3D" id="3.30.300.30">
    <property type="match status" value="2"/>
</dbReference>
<dbReference type="PROSITE" id="PS00012">
    <property type="entry name" value="PHOSPHOPANTETHEINE"/>
    <property type="match status" value="1"/>
</dbReference>
<dbReference type="InterPro" id="IPR029058">
    <property type="entry name" value="AB_hydrolase_fold"/>
</dbReference>
<dbReference type="PIRSF" id="PIRSF001617">
    <property type="entry name" value="Alpha-AR"/>
    <property type="match status" value="1"/>
</dbReference>
<dbReference type="Pfam" id="PF00668">
    <property type="entry name" value="Condensation"/>
    <property type="match status" value="1"/>
</dbReference>
<dbReference type="CDD" id="cd19531">
    <property type="entry name" value="LCL_NRPS-like"/>
    <property type="match status" value="1"/>
</dbReference>
<evidence type="ECO:0000313" key="6">
    <source>
        <dbReference type="EMBL" id="GAA0272103.1"/>
    </source>
</evidence>
<dbReference type="NCBIfam" id="TIGR01733">
    <property type="entry name" value="AA-adenyl-dom"/>
    <property type="match status" value="1"/>
</dbReference>
<keyword evidence="2" id="KW-0596">Phosphopantetheine</keyword>
<dbReference type="InterPro" id="IPR045851">
    <property type="entry name" value="AMP-bd_C_sf"/>
</dbReference>
<evidence type="ECO:0000256" key="1">
    <source>
        <dbReference type="ARBA" id="ARBA00001957"/>
    </source>
</evidence>
<dbReference type="PANTHER" id="PTHR45527:SF1">
    <property type="entry name" value="FATTY ACID SYNTHASE"/>
    <property type="match status" value="1"/>
</dbReference>
<dbReference type="Pfam" id="PF00501">
    <property type="entry name" value="AMP-binding"/>
    <property type="match status" value="1"/>
</dbReference>
<evidence type="ECO:0000256" key="4">
    <source>
        <dbReference type="SAM" id="MobiDB-lite"/>
    </source>
</evidence>
<evidence type="ECO:0000259" key="5">
    <source>
        <dbReference type="PROSITE" id="PS50075"/>
    </source>
</evidence>
<dbReference type="PANTHER" id="PTHR45527">
    <property type="entry name" value="NONRIBOSOMAL PEPTIDE SYNTHETASE"/>
    <property type="match status" value="1"/>
</dbReference>
<dbReference type="Gene3D" id="3.40.50.150">
    <property type="entry name" value="Vaccinia Virus protein VP39"/>
    <property type="match status" value="1"/>
</dbReference>
<dbReference type="CDD" id="cd02440">
    <property type="entry name" value="AdoMet_MTases"/>
    <property type="match status" value="1"/>
</dbReference>
<dbReference type="Pfam" id="PF08241">
    <property type="entry name" value="Methyltransf_11"/>
    <property type="match status" value="1"/>
</dbReference>
<dbReference type="SUPFAM" id="SSF53335">
    <property type="entry name" value="S-adenosyl-L-methionine-dependent methyltransferases"/>
    <property type="match status" value="1"/>
</dbReference>
<keyword evidence="7" id="KW-1185">Reference proteome</keyword>
<proteinExistence type="predicted"/>
<dbReference type="CDD" id="cd05930">
    <property type="entry name" value="A_NRPS"/>
    <property type="match status" value="1"/>
</dbReference>
<gene>
    <name evidence="6" type="ORF">GCM10010302_07100</name>
</gene>
<dbReference type="InterPro" id="IPR001242">
    <property type="entry name" value="Condensation_dom"/>
</dbReference>
<dbReference type="InterPro" id="IPR009081">
    <property type="entry name" value="PP-bd_ACP"/>
</dbReference>
<dbReference type="Pfam" id="PF00550">
    <property type="entry name" value="PP-binding"/>
    <property type="match status" value="1"/>
</dbReference>
<dbReference type="InterPro" id="IPR020806">
    <property type="entry name" value="PKS_PP-bd"/>
</dbReference>
<comment type="caution">
    <text evidence="6">The sequence shown here is derived from an EMBL/GenBank/DDBJ whole genome shotgun (WGS) entry which is preliminary data.</text>
</comment>
<feature type="compositionally biased region" description="Basic and acidic residues" evidence="4">
    <location>
        <begin position="920"/>
        <end position="932"/>
    </location>
</feature>
<dbReference type="Gene3D" id="3.40.50.1820">
    <property type="entry name" value="alpha/beta hydrolase"/>
    <property type="match status" value="1"/>
</dbReference>
<dbReference type="InterPro" id="IPR036736">
    <property type="entry name" value="ACP-like_sf"/>
</dbReference>
<protein>
    <recommendedName>
        <fullName evidence="5">Carrier domain-containing protein</fullName>
    </recommendedName>
</protein>
<dbReference type="RefSeq" id="WP_344152149.1">
    <property type="nucleotide sequence ID" value="NZ_BAAABV010000006.1"/>
</dbReference>
<dbReference type="PROSITE" id="PS00455">
    <property type="entry name" value="AMP_BINDING"/>
    <property type="match status" value="1"/>
</dbReference>
<dbReference type="PROSITE" id="PS50075">
    <property type="entry name" value="CARRIER"/>
    <property type="match status" value="1"/>
</dbReference>
<feature type="domain" description="Carrier" evidence="5">
    <location>
        <begin position="1194"/>
        <end position="1269"/>
    </location>
</feature>
<dbReference type="InterPro" id="IPR006162">
    <property type="entry name" value="Ppantetheine_attach_site"/>
</dbReference>
<dbReference type="Gene3D" id="3.30.559.30">
    <property type="entry name" value="Nonribosomal peptide synthetase, condensation domain"/>
    <property type="match status" value="1"/>
</dbReference>
<dbReference type="InterPro" id="IPR020845">
    <property type="entry name" value="AMP-binding_CS"/>
</dbReference>
<evidence type="ECO:0000256" key="2">
    <source>
        <dbReference type="ARBA" id="ARBA00022450"/>
    </source>
</evidence>